<dbReference type="PANTHER" id="PTHR43595:SF2">
    <property type="entry name" value="SMALL RIBOSOMAL SUBUNIT PROTEIN MS42"/>
    <property type="match status" value="1"/>
</dbReference>
<dbReference type="Pfam" id="PF02777">
    <property type="entry name" value="Sod_Fe_C"/>
    <property type="match status" value="1"/>
</dbReference>
<dbReference type="Gene3D" id="3.55.40.20">
    <property type="entry name" value="Iron/manganese superoxide dismutase, C-terminal domain"/>
    <property type="match status" value="1"/>
</dbReference>
<dbReference type="FunFam" id="3.55.40.20:FF:000001">
    <property type="entry name" value="Superoxide dismutase"/>
    <property type="match status" value="1"/>
</dbReference>
<feature type="domain" description="Manganese/iron superoxide dismutase N-terminal" evidence="7">
    <location>
        <begin position="3"/>
        <end position="89"/>
    </location>
</feature>
<dbReference type="InterPro" id="IPR036324">
    <property type="entry name" value="Mn/Fe_SOD_N_sf"/>
</dbReference>
<feature type="binding site" evidence="5">
    <location>
        <position position="171"/>
    </location>
    <ligand>
        <name>Mn(2+)</name>
        <dbReference type="ChEBI" id="CHEBI:29035"/>
    </ligand>
</feature>
<feature type="binding site" evidence="5">
    <location>
        <position position="27"/>
    </location>
    <ligand>
        <name>Mn(2+)</name>
        <dbReference type="ChEBI" id="CHEBI:29035"/>
    </ligand>
</feature>
<dbReference type="InterPro" id="IPR001189">
    <property type="entry name" value="Mn/Fe_SOD"/>
</dbReference>
<organism evidence="9 10">
    <name type="scientific">Sulfuriroseicoccus oceanibius</name>
    <dbReference type="NCBI Taxonomy" id="2707525"/>
    <lineage>
        <taxon>Bacteria</taxon>
        <taxon>Pseudomonadati</taxon>
        <taxon>Verrucomicrobiota</taxon>
        <taxon>Verrucomicrobiia</taxon>
        <taxon>Verrucomicrobiales</taxon>
        <taxon>Verrucomicrobiaceae</taxon>
        <taxon>Sulfuriroseicoccus</taxon>
    </lineage>
</organism>
<reference evidence="9 10" key="1">
    <citation type="submission" date="2020-12" db="EMBL/GenBank/DDBJ databases">
        <title>Sulforoseuscoccus oceanibium gen. nov., sp. nov., a representative of the phylum Verrucomicrobia with special cytoplasmic membrane, and proposal of Sulforoseuscoccusaceae fam. nov.</title>
        <authorList>
            <person name="Xi F."/>
        </authorList>
    </citation>
    <scope>NUCLEOTIDE SEQUENCE [LARGE SCALE GENOMIC DNA]</scope>
    <source>
        <strain evidence="9 10">T37</strain>
    </source>
</reference>
<dbReference type="InterPro" id="IPR036314">
    <property type="entry name" value="SOD_C_sf"/>
</dbReference>
<name>A0A6B3LE14_9BACT</name>
<evidence type="ECO:0000313" key="9">
    <source>
        <dbReference type="EMBL" id="QQL44757.1"/>
    </source>
</evidence>
<evidence type="ECO:0000259" key="8">
    <source>
        <dbReference type="Pfam" id="PF02777"/>
    </source>
</evidence>
<dbReference type="PRINTS" id="PR01703">
    <property type="entry name" value="MNSODISMTASE"/>
</dbReference>
<dbReference type="RefSeq" id="WP_164365158.1">
    <property type="nucleotide sequence ID" value="NZ_CP066776.1"/>
</dbReference>
<feature type="domain" description="Manganese/iron superoxide dismutase C-terminal" evidence="8">
    <location>
        <begin position="97"/>
        <end position="203"/>
    </location>
</feature>
<dbReference type="InterPro" id="IPR019833">
    <property type="entry name" value="Mn/Fe_SOD_BS"/>
</dbReference>
<protein>
    <recommendedName>
        <fullName evidence="2 6">Superoxide dismutase</fullName>
        <ecNumber evidence="2 6">1.15.1.1</ecNumber>
    </recommendedName>
</protein>
<evidence type="ECO:0000259" key="7">
    <source>
        <dbReference type="Pfam" id="PF00081"/>
    </source>
</evidence>
<evidence type="ECO:0000256" key="1">
    <source>
        <dbReference type="ARBA" id="ARBA00008714"/>
    </source>
</evidence>
<dbReference type="Gene3D" id="1.10.287.990">
    <property type="entry name" value="Fe,Mn superoxide dismutase (SOD) domain"/>
    <property type="match status" value="1"/>
</dbReference>
<dbReference type="Proteomes" id="UP000475117">
    <property type="component" value="Chromosome"/>
</dbReference>
<dbReference type="EMBL" id="CP066776">
    <property type="protein sequence ID" value="QQL44757.1"/>
    <property type="molecule type" value="Genomic_DNA"/>
</dbReference>
<dbReference type="InterPro" id="IPR019832">
    <property type="entry name" value="Mn/Fe_SOD_C"/>
</dbReference>
<dbReference type="GO" id="GO:0004784">
    <property type="term" value="F:superoxide dismutase activity"/>
    <property type="evidence" value="ECO:0007669"/>
    <property type="project" value="UniProtKB-EC"/>
</dbReference>
<dbReference type="PANTHER" id="PTHR43595">
    <property type="entry name" value="37S RIBOSOMAL PROTEIN S26, MITOCHONDRIAL"/>
    <property type="match status" value="1"/>
</dbReference>
<dbReference type="SUPFAM" id="SSF54719">
    <property type="entry name" value="Fe,Mn superoxide dismutase (SOD), C-terminal domain"/>
    <property type="match status" value="1"/>
</dbReference>
<dbReference type="FunFam" id="1.10.287.990:FF:000001">
    <property type="entry name" value="Superoxide dismutase"/>
    <property type="match status" value="1"/>
</dbReference>
<dbReference type="AlphaFoldDB" id="A0A6B3LE14"/>
<dbReference type="PROSITE" id="PS00088">
    <property type="entry name" value="SOD_MN"/>
    <property type="match status" value="1"/>
</dbReference>
<comment type="catalytic activity">
    <reaction evidence="6">
        <text>2 superoxide + 2 H(+) = H2O2 + O2</text>
        <dbReference type="Rhea" id="RHEA:20696"/>
        <dbReference type="ChEBI" id="CHEBI:15378"/>
        <dbReference type="ChEBI" id="CHEBI:15379"/>
        <dbReference type="ChEBI" id="CHEBI:16240"/>
        <dbReference type="ChEBI" id="CHEBI:18421"/>
        <dbReference type="EC" id="1.15.1.1"/>
    </reaction>
</comment>
<feature type="binding site" evidence="5">
    <location>
        <position position="175"/>
    </location>
    <ligand>
        <name>Mn(2+)</name>
        <dbReference type="ChEBI" id="CHEBI:29035"/>
    </ligand>
</feature>
<gene>
    <name evidence="9" type="ORF">G3M56_012885</name>
</gene>
<accession>A0A6B3LE14</accession>
<evidence type="ECO:0000256" key="3">
    <source>
        <dbReference type="ARBA" id="ARBA00022723"/>
    </source>
</evidence>
<keyword evidence="10" id="KW-1185">Reference proteome</keyword>
<comment type="similarity">
    <text evidence="1 6">Belongs to the iron/manganese superoxide dismutase family.</text>
</comment>
<dbReference type="SUPFAM" id="SSF46609">
    <property type="entry name" value="Fe,Mn superoxide dismutase (SOD), N-terminal domain"/>
    <property type="match status" value="1"/>
</dbReference>
<dbReference type="InterPro" id="IPR019831">
    <property type="entry name" value="Mn/Fe_SOD_N"/>
</dbReference>
<comment type="function">
    <text evidence="6">Destroys radicals which are normally produced within the cells and which are toxic to biological systems.</text>
</comment>
<dbReference type="KEGG" id="soa:G3M56_012885"/>
<evidence type="ECO:0000256" key="6">
    <source>
        <dbReference type="RuleBase" id="RU000414"/>
    </source>
</evidence>
<dbReference type="GO" id="GO:0030145">
    <property type="term" value="F:manganese ion binding"/>
    <property type="evidence" value="ECO:0007669"/>
    <property type="project" value="UniProtKB-ARBA"/>
</dbReference>
<evidence type="ECO:0000256" key="5">
    <source>
        <dbReference type="PIRSR" id="PIRSR000349-1"/>
    </source>
</evidence>
<dbReference type="PIRSF" id="PIRSF000349">
    <property type="entry name" value="SODismutase"/>
    <property type="match status" value="1"/>
</dbReference>
<dbReference type="GO" id="GO:0005737">
    <property type="term" value="C:cytoplasm"/>
    <property type="evidence" value="ECO:0007669"/>
    <property type="project" value="TreeGrafter"/>
</dbReference>
<keyword evidence="4 6" id="KW-0560">Oxidoreductase</keyword>
<keyword evidence="3 5" id="KW-0479">Metal-binding</keyword>
<feature type="binding site" evidence="5">
    <location>
        <position position="82"/>
    </location>
    <ligand>
        <name>Mn(2+)</name>
        <dbReference type="ChEBI" id="CHEBI:29035"/>
    </ligand>
</feature>
<dbReference type="Pfam" id="PF00081">
    <property type="entry name" value="Sod_Fe_N"/>
    <property type="match status" value="1"/>
</dbReference>
<proteinExistence type="inferred from homology"/>
<sequence>MAHELPELGYAYDALEPHIDARTMEIHHSKHHNAYVTNLNNAIAGNAELEAMSICELVRSLDKVPADIRGAVRNNGGGHFNHTLFWKYISPGGASAPSGDLAAAIDEAFGSFDEFKAEFAKAGATRFGSGWAWLVVKKDGKLGVMSTPNQDNPIMGEAADTCGCSPILGLDVWEHAYYLNYQNRRPDYIGAFWNVVNWDVVAENYAKFAGACDDDSCGCN</sequence>
<evidence type="ECO:0000256" key="4">
    <source>
        <dbReference type="ARBA" id="ARBA00023002"/>
    </source>
</evidence>
<evidence type="ECO:0000313" key="10">
    <source>
        <dbReference type="Proteomes" id="UP000475117"/>
    </source>
</evidence>
<dbReference type="EC" id="1.15.1.1" evidence="2 6"/>
<evidence type="ECO:0000256" key="2">
    <source>
        <dbReference type="ARBA" id="ARBA00012682"/>
    </source>
</evidence>